<keyword evidence="2" id="KW-1185">Reference proteome</keyword>
<dbReference type="OrthoDB" id="2545093at2"/>
<dbReference type="AlphaFoldDB" id="A0A3D9IEX2"/>
<name>A0A3D9IEX2_9BACL</name>
<reference evidence="1 2" key="1">
    <citation type="submission" date="2018-07" db="EMBL/GenBank/DDBJ databases">
        <title>Genomic Encyclopedia of Type Strains, Phase III (KMG-III): the genomes of soil and plant-associated and newly described type strains.</title>
        <authorList>
            <person name="Whitman W."/>
        </authorList>
    </citation>
    <scope>NUCLEOTIDE SEQUENCE [LARGE SCALE GENOMIC DNA]</scope>
    <source>
        <strain evidence="1 2">CECT 8236</strain>
    </source>
</reference>
<evidence type="ECO:0000313" key="2">
    <source>
        <dbReference type="Proteomes" id="UP000256869"/>
    </source>
</evidence>
<accession>A0A3D9IEX2</accession>
<comment type="caution">
    <text evidence="1">The sequence shown here is derived from an EMBL/GenBank/DDBJ whole genome shotgun (WGS) entry which is preliminary data.</text>
</comment>
<gene>
    <name evidence="1" type="ORF">DFP95_10630</name>
</gene>
<proteinExistence type="predicted"/>
<organism evidence="1 2">
    <name type="scientific">Cohnella lupini</name>
    <dbReference type="NCBI Taxonomy" id="1294267"/>
    <lineage>
        <taxon>Bacteria</taxon>
        <taxon>Bacillati</taxon>
        <taxon>Bacillota</taxon>
        <taxon>Bacilli</taxon>
        <taxon>Bacillales</taxon>
        <taxon>Paenibacillaceae</taxon>
        <taxon>Cohnella</taxon>
    </lineage>
</organism>
<dbReference type="RefSeq" id="WP_115992966.1">
    <property type="nucleotide sequence ID" value="NZ_QRDY01000006.1"/>
</dbReference>
<dbReference type="Proteomes" id="UP000256869">
    <property type="component" value="Unassembled WGS sequence"/>
</dbReference>
<sequence>MTISTNPGELAFHFSSIKLLSSNGLVAAPLGQGIVHKQAMADEWTEINEGLPDRTHINRLQVYDDQLYACSNKGLFLCTDETWSSTELAIGCFQYKEFGEVGLAGTSCGLWFTEDSEWHLMMRSDVIVYDFLYLPQYVVLGTNEGLSILDRLTSTWMNFKYASAVTSLAIHHGRIIGVTEHGDLLVGNKRGQFERYRMGNSFLFSVVVLNDEIFACSDRGLYRVSHIGNRTSLMALKLGHQVTDVDADDRYLYLATLFEGIQRIERH</sequence>
<protein>
    <submittedName>
        <fullName evidence="1">Uncharacterized protein</fullName>
    </submittedName>
</protein>
<dbReference type="EMBL" id="QRDY01000006">
    <property type="protein sequence ID" value="RED60241.1"/>
    <property type="molecule type" value="Genomic_DNA"/>
</dbReference>
<evidence type="ECO:0000313" key="1">
    <source>
        <dbReference type="EMBL" id="RED60241.1"/>
    </source>
</evidence>